<dbReference type="PROSITE" id="PS01155">
    <property type="entry name" value="ENDONUCLEASE_III_2"/>
    <property type="match status" value="1"/>
</dbReference>
<keyword evidence="10 14" id="KW-0408">Iron</keyword>
<dbReference type="InterPro" id="IPR015797">
    <property type="entry name" value="NUDIX_hydrolase-like_dom_sf"/>
</dbReference>
<evidence type="ECO:0000313" key="17">
    <source>
        <dbReference type="Proteomes" id="UP000604481"/>
    </source>
</evidence>
<keyword evidence="6" id="KW-0004">4Fe-4S</keyword>
<dbReference type="Gene3D" id="1.10.340.30">
    <property type="entry name" value="Hypothetical protein, domain 2"/>
    <property type="match status" value="1"/>
</dbReference>
<comment type="caution">
    <text evidence="16">The sequence shown here is derived from an EMBL/GenBank/DDBJ whole genome shotgun (WGS) entry which is preliminary data.</text>
</comment>
<evidence type="ECO:0000313" key="16">
    <source>
        <dbReference type="EMBL" id="MBE9610428.1"/>
    </source>
</evidence>
<comment type="cofactor">
    <cofactor evidence="14">
        <name>[4Fe-4S] cluster</name>
        <dbReference type="ChEBI" id="CHEBI:49883"/>
    </cofactor>
    <text evidence="14">Binds 1 [4Fe-4S] cluster.</text>
</comment>
<keyword evidence="13 14" id="KW-0326">Glycosidase</keyword>
<dbReference type="GO" id="GO:0051539">
    <property type="term" value="F:4 iron, 4 sulfur cluster binding"/>
    <property type="evidence" value="ECO:0007669"/>
    <property type="project" value="UniProtKB-UniRule"/>
</dbReference>
<keyword evidence="17" id="KW-1185">Reference proteome</keyword>
<dbReference type="Gene3D" id="3.90.79.10">
    <property type="entry name" value="Nucleoside Triphosphate Pyrophosphohydrolase"/>
    <property type="match status" value="1"/>
</dbReference>
<evidence type="ECO:0000256" key="5">
    <source>
        <dbReference type="ARBA" id="ARBA00022023"/>
    </source>
</evidence>
<dbReference type="GO" id="GO:0006284">
    <property type="term" value="P:base-excision repair"/>
    <property type="evidence" value="ECO:0007669"/>
    <property type="project" value="UniProtKB-UniRule"/>
</dbReference>
<evidence type="ECO:0000256" key="7">
    <source>
        <dbReference type="ARBA" id="ARBA00022723"/>
    </source>
</evidence>
<name>A0A8J7FJQ3_9NEIS</name>
<keyword evidence="9" id="KW-0378">Hydrolase</keyword>
<evidence type="ECO:0000256" key="1">
    <source>
        <dbReference type="ARBA" id="ARBA00000843"/>
    </source>
</evidence>
<dbReference type="EMBL" id="JADFUA010000009">
    <property type="protein sequence ID" value="MBE9610428.1"/>
    <property type="molecule type" value="Genomic_DNA"/>
</dbReference>
<dbReference type="PROSITE" id="PS00764">
    <property type="entry name" value="ENDONUCLEASE_III_1"/>
    <property type="match status" value="1"/>
</dbReference>
<organism evidence="16 17">
    <name type="scientific">Chitinilyticum piscinae</name>
    <dbReference type="NCBI Taxonomy" id="2866724"/>
    <lineage>
        <taxon>Bacteria</taxon>
        <taxon>Pseudomonadati</taxon>
        <taxon>Pseudomonadota</taxon>
        <taxon>Betaproteobacteria</taxon>
        <taxon>Neisseriales</taxon>
        <taxon>Chitinibacteraceae</taxon>
        <taxon>Chitinilyticum</taxon>
    </lineage>
</organism>
<dbReference type="Pfam" id="PF14815">
    <property type="entry name" value="NUDIX_4"/>
    <property type="match status" value="1"/>
</dbReference>
<dbReference type="Pfam" id="PF10576">
    <property type="entry name" value="EndIII_4Fe-2S"/>
    <property type="match status" value="1"/>
</dbReference>
<evidence type="ECO:0000256" key="2">
    <source>
        <dbReference type="ARBA" id="ARBA00002933"/>
    </source>
</evidence>
<keyword evidence="8 14" id="KW-0227">DNA damage</keyword>
<evidence type="ECO:0000256" key="3">
    <source>
        <dbReference type="ARBA" id="ARBA00008343"/>
    </source>
</evidence>
<dbReference type="GO" id="GO:0006298">
    <property type="term" value="P:mismatch repair"/>
    <property type="evidence" value="ECO:0007669"/>
    <property type="project" value="TreeGrafter"/>
</dbReference>
<dbReference type="GO" id="GO:0046872">
    <property type="term" value="F:metal ion binding"/>
    <property type="evidence" value="ECO:0007669"/>
    <property type="project" value="UniProtKB-UniRule"/>
</dbReference>
<dbReference type="GO" id="GO:0034039">
    <property type="term" value="F:8-oxo-7,8-dihydroguanine DNA N-glycosylase activity"/>
    <property type="evidence" value="ECO:0007669"/>
    <property type="project" value="TreeGrafter"/>
</dbReference>
<evidence type="ECO:0000256" key="11">
    <source>
        <dbReference type="ARBA" id="ARBA00023014"/>
    </source>
</evidence>
<accession>A0A8J7FJQ3</accession>
<evidence type="ECO:0000259" key="15">
    <source>
        <dbReference type="SMART" id="SM00478"/>
    </source>
</evidence>
<dbReference type="InterPro" id="IPR003651">
    <property type="entry name" value="Endonuclease3_FeS-loop_motif"/>
</dbReference>
<dbReference type="EC" id="3.2.2.31" evidence="4 14"/>
<evidence type="ECO:0000256" key="9">
    <source>
        <dbReference type="ARBA" id="ARBA00022801"/>
    </source>
</evidence>
<proteinExistence type="inferred from homology"/>
<comment type="catalytic activity">
    <reaction evidence="1 14">
        <text>Hydrolyzes free adenine bases from 7,8-dihydro-8-oxoguanine:adenine mismatched double-stranded DNA, leaving an apurinic site.</text>
        <dbReference type="EC" id="3.2.2.31"/>
    </reaction>
</comment>
<comment type="similarity">
    <text evidence="3 14">Belongs to the Nth/MutY family.</text>
</comment>
<dbReference type="NCBIfam" id="TIGR01084">
    <property type="entry name" value="mutY"/>
    <property type="match status" value="1"/>
</dbReference>
<dbReference type="SUPFAM" id="SSF55811">
    <property type="entry name" value="Nudix"/>
    <property type="match status" value="1"/>
</dbReference>
<evidence type="ECO:0000256" key="6">
    <source>
        <dbReference type="ARBA" id="ARBA00022485"/>
    </source>
</evidence>
<protein>
    <recommendedName>
        <fullName evidence="5 14">Adenine DNA glycosylase</fullName>
        <ecNumber evidence="4 14">3.2.2.31</ecNumber>
    </recommendedName>
</protein>
<dbReference type="InterPro" id="IPR003265">
    <property type="entry name" value="HhH-GPD_domain"/>
</dbReference>
<dbReference type="Proteomes" id="UP000604481">
    <property type="component" value="Unassembled WGS sequence"/>
</dbReference>
<evidence type="ECO:0000256" key="8">
    <source>
        <dbReference type="ARBA" id="ARBA00022763"/>
    </source>
</evidence>
<evidence type="ECO:0000256" key="14">
    <source>
        <dbReference type="RuleBase" id="RU365096"/>
    </source>
</evidence>
<evidence type="ECO:0000256" key="4">
    <source>
        <dbReference type="ARBA" id="ARBA00012045"/>
    </source>
</evidence>
<keyword evidence="7" id="KW-0479">Metal-binding</keyword>
<dbReference type="SUPFAM" id="SSF48150">
    <property type="entry name" value="DNA-glycosylase"/>
    <property type="match status" value="1"/>
</dbReference>
<evidence type="ECO:0000256" key="10">
    <source>
        <dbReference type="ARBA" id="ARBA00023004"/>
    </source>
</evidence>
<dbReference type="InterPro" id="IPR023170">
    <property type="entry name" value="HhH_base_excis_C"/>
</dbReference>
<dbReference type="FunFam" id="1.10.340.30:FF:000002">
    <property type="entry name" value="Adenine DNA glycosylase"/>
    <property type="match status" value="1"/>
</dbReference>
<dbReference type="Gene3D" id="1.10.1670.10">
    <property type="entry name" value="Helix-hairpin-Helix base-excision DNA repair enzymes (C-terminal)"/>
    <property type="match status" value="1"/>
</dbReference>
<reference evidence="16 17" key="1">
    <citation type="submission" date="2020-10" db="EMBL/GenBank/DDBJ databases">
        <title>The genome sequence of Chitinilyticum litopenaei 4Y14.</title>
        <authorList>
            <person name="Liu Y."/>
        </authorList>
    </citation>
    <scope>NUCLEOTIDE SEQUENCE [LARGE SCALE GENOMIC DNA]</scope>
    <source>
        <strain evidence="16 17">4Y14</strain>
    </source>
</reference>
<dbReference type="SMART" id="SM00525">
    <property type="entry name" value="FES"/>
    <property type="match status" value="1"/>
</dbReference>
<dbReference type="InterPro" id="IPR005760">
    <property type="entry name" value="A/G_AdeGlyc_MutY"/>
</dbReference>
<dbReference type="GO" id="GO:0032357">
    <property type="term" value="F:oxidized purine DNA binding"/>
    <property type="evidence" value="ECO:0007669"/>
    <property type="project" value="TreeGrafter"/>
</dbReference>
<dbReference type="AlphaFoldDB" id="A0A8J7FJQ3"/>
<dbReference type="PANTHER" id="PTHR42944">
    <property type="entry name" value="ADENINE DNA GLYCOSYLASE"/>
    <property type="match status" value="1"/>
</dbReference>
<evidence type="ECO:0000256" key="13">
    <source>
        <dbReference type="ARBA" id="ARBA00023295"/>
    </source>
</evidence>
<dbReference type="Pfam" id="PF00730">
    <property type="entry name" value="HhH-GPD"/>
    <property type="match status" value="1"/>
</dbReference>
<keyword evidence="12" id="KW-0234">DNA repair</keyword>
<dbReference type="CDD" id="cd03431">
    <property type="entry name" value="NUDIX_DNA_Glycosylase_C-MutY"/>
    <property type="match status" value="1"/>
</dbReference>
<dbReference type="SMART" id="SM00478">
    <property type="entry name" value="ENDO3c"/>
    <property type="match status" value="1"/>
</dbReference>
<feature type="domain" description="HhH-GPD" evidence="15">
    <location>
        <begin position="38"/>
        <end position="190"/>
    </location>
</feature>
<dbReference type="InterPro" id="IPR029119">
    <property type="entry name" value="MutY_C"/>
</dbReference>
<dbReference type="InterPro" id="IPR011257">
    <property type="entry name" value="DNA_glycosylase"/>
</dbReference>
<sequence>MSAAPFSRRLLDWHATHGRHDLPWQVSDPYRVWLSEIMLQQTQVITVIPYYQRFLERFPDVASLAAAPVDDVLALWSGLGYYTRARNLHKAAQAVIERHGGAFPRSPAAISELPGIGASTAAAIAAFSFNTRAAILDGNVKRVLARWAGIDGLVAQKAIEKQLWALAESLLPDGPDMPAYTQAQMDLGATVCTPKKPACLACPLQDDCVAKRDGRQAELPTPKPKKIIPSKTTVMLLIRDGAGRILLQQRPPNGIWGGLWCLPEVPSTLAAVADARAQLGCEIELDETGEDFVHVFSHYRLTITPQYATLLREIPQAREAGLQWFAIPDALAAGIPKPLRSLLER</sequence>
<dbReference type="InterPro" id="IPR004036">
    <property type="entry name" value="Endonuclease-III-like_CS2"/>
</dbReference>
<dbReference type="PANTHER" id="PTHR42944:SF1">
    <property type="entry name" value="ADENINE DNA GLYCOSYLASE"/>
    <property type="match status" value="1"/>
</dbReference>
<keyword evidence="11" id="KW-0411">Iron-sulfur</keyword>
<dbReference type="InterPro" id="IPR004035">
    <property type="entry name" value="Endouclease-III_FeS-bd_BS"/>
</dbReference>
<evidence type="ECO:0000256" key="12">
    <source>
        <dbReference type="ARBA" id="ARBA00023204"/>
    </source>
</evidence>
<dbReference type="GO" id="GO:0035485">
    <property type="term" value="F:adenine/guanine mispair binding"/>
    <property type="evidence" value="ECO:0007669"/>
    <property type="project" value="TreeGrafter"/>
</dbReference>
<dbReference type="CDD" id="cd00056">
    <property type="entry name" value="ENDO3c"/>
    <property type="match status" value="1"/>
</dbReference>
<gene>
    <name evidence="16" type="primary">mutY</name>
    <name evidence="16" type="ORF">INR99_13895</name>
</gene>
<comment type="function">
    <text evidence="2">Adenine glycosylase active on G-A mispairs. MutY also corrects error-prone DNA synthesis past GO lesions which are due to the oxidatively damaged form of guanine: 7,8-dihydro-8-oxoguanine (8-oxo-dGTP).</text>
</comment>
<dbReference type="GO" id="GO:0000701">
    <property type="term" value="F:purine-specific mismatch base pair DNA N-glycosylase activity"/>
    <property type="evidence" value="ECO:0007669"/>
    <property type="project" value="UniProtKB-EC"/>
</dbReference>
<dbReference type="InterPro" id="IPR044298">
    <property type="entry name" value="MIG/MutY"/>
</dbReference>